<dbReference type="AlphaFoldDB" id="A0A644YPK7"/>
<feature type="region of interest" description="Disordered" evidence="1">
    <location>
        <begin position="111"/>
        <end position="153"/>
    </location>
</feature>
<organism evidence="2">
    <name type="scientific">bioreactor metagenome</name>
    <dbReference type="NCBI Taxonomy" id="1076179"/>
    <lineage>
        <taxon>unclassified sequences</taxon>
        <taxon>metagenomes</taxon>
        <taxon>ecological metagenomes</taxon>
    </lineage>
</organism>
<feature type="region of interest" description="Disordered" evidence="1">
    <location>
        <begin position="234"/>
        <end position="278"/>
    </location>
</feature>
<protein>
    <submittedName>
        <fullName evidence="2">Uncharacterized protein</fullName>
    </submittedName>
</protein>
<dbReference type="EMBL" id="VSSQ01005736">
    <property type="protein sequence ID" value="MPM30249.1"/>
    <property type="molecule type" value="Genomic_DNA"/>
</dbReference>
<feature type="compositionally biased region" description="Basic and acidic residues" evidence="1">
    <location>
        <begin position="357"/>
        <end position="368"/>
    </location>
</feature>
<gene>
    <name evidence="2" type="ORF">SDC9_76797</name>
</gene>
<evidence type="ECO:0000313" key="2">
    <source>
        <dbReference type="EMBL" id="MPM30249.1"/>
    </source>
</evidence>
<feature type="compositionally biased region" description="Basic and acidic residues" evidence="1">
    <location>
        <begin position="141"/>
        <end position="153"/>
    </location>
</feature>
<feature type="compositionally biased region" description="Basic and acidic residues" evidence="1">
    <location>
        <begin position="396"/>
        <end position="425"/>
    </location>
</feature>
<comment type="caution">
    <text evidence="2">The sequence shown here is derived from an EMBL/GenBank/DDBJ whole genome shotgun (WGS) entry which is preliminary data.</text>
</comment>
<feature type="compositionally biased region" description="Basic and acidic residues" evidence="1">
    <location>
        <begin position="1"/>
        <end position="28"/>
    </location>
</feature>
<feature type="region of interest" description="Disordered" evidence="1">
    <location>
        <begin position="178"/>
        <end position="217"/>
    </location>
</feature>
<evidence type="ECO:0000256" key="1">
    <source>
        <dbReference type="SAM" id="MobiDB-lite"/>
    </source>
</evidence>
<feature type="region of interest" description="Disordered" evidence="1">
    <location>
        <begin position="345"/>
        <end position="425"/>
    </location>
</feature>
<proteinExistence type="predicted"/>
<sequence length="425" mass="44511">MIGHEQDQLGEHSDAQQDQIHNADKGHAGLDQISQLDLGQGHAAVQHIADRGSGQTNAQVGDHDNTEVNGIQAKAFGDRQQNRSQDHDSRAGVHDAADQDEQQIYQQHEGHRTAGHGENDLSQQLGNRAGGDHVSGYLSRTDNKHHDSGGLHGVDHQVGPLFKLEFTIHKARDDQCVQNSQSGSFGSGGNAGGDAQDDKYGKADRKESFFGGPENAGQAGLGANRIVALTDMEKPCEHQADSDQNAGDDAAQEQSGNGDLGADAVEDHLGGRGNDGANAAGGADDAGGFALIIASAVHDRKHHGTDCGGVSHCGAGHACEDHGSQNAHVTQTTLEAAQHGVSKINDTTGNAAAGHDLTGDHKEGDGQQRHAVSAVDKFLGHREKGPCRGTAQGLGKHHEEAGAHQRERDGNANDNQAEKGDQKYS</sequence>
<reference evidence="2" key="1">
    <citation type="submission" date="2019-08" db="EMBL/GenBank/DDBJ databases">
        <authorList>
            <person name="Kucharzyk K."/>
            <person name="Murdoch R.W."/>
            <person name="Higgins S."/>
            <person name="Loffler F."/>
        </authorList>
    </citation>
    <scope>NUCLEOTIDE SEQUENCE</scope>
</reference>
<accession>A0A644YPK7</accession>
<feature type="region of interest" description="Disordered" evidence="1">
    <location>
        <begin position="1"/>
        <end position="44"/>
    </location>
</feature>
<name>A0A644YPK7_9ZZZZ</name>
<feature type="compositionally biased region" description="Basic and acidic residues" evidence="1">
    <location>
        <begin position="196"/>
        <end position="208"/>
    </location>
</feature>
<feature type="region of interest" description="Disordered" evidence="1">
    <location>
        <begin position="76"/>
        <end position="97"/>
    </location>
</feature>